<protein>
    <recommendedName>
        <fullName evidence="4">DUF4201 domain-containing protein</fullName>
    </recommendedName>
</protein>
<accession>A0AAW0N0I7</accession>
<gene>
    <name evidence="2" type="ORF">WMY93_028432</name>
</gene>
<keyword evidence="3" id="KW-1185">Reference proteome</keyword>
<evidence type="ECO:0000313" key="2">
    <source>
        <dbReference type="EMBL" id="KAK7882258.1"/>
    </source>
</evidence>
<dbReference type="AlphaFoldDB" id="A0AAW0N0I7"/>
<feature type="coiled-coil region" evidence="1">
    <location>
        <begin position="267"/>
        <end position="322"/>
    </location>
</feature>
<comment type="caution">
    <text evidence="2">The sequence shown here is derived from an EMBL/GenBank/DDBJ whole genome shotgun (WGS) entry which is preliminary data.</text>
</comment>
<dbReference type="Proteomes" id="UP001460270">
    <property type="component" value="Unassembled WGS sequence"/>
</dbReference>
<reference evidence="3" key="1">
    <citation type="submission" date="2024-04" db="EMBL/GenBank/DDBJ databases">
        <title>Salinicola lusitanus LLJ914,a marine bacterium isolated from the Okinawa Trough.</title>
        <authorList>
            <person name="Li J."/>
        </authorList>
    </citation>
    <scope>NUCLEOTIDE SEQUENCE [LARGE SCALE GENOMIC DNA]</scope>
</reference>
<evidence type="ECO:0000313" key="3">
    <source>
        <dbReference type="Proteomes" id="UP001460270"/>
    </source>
</evidence>
<dbReference type="EMBL" id="JBBPFD010000021">
    <property type="protein sequence ID" value="KAK7882258.1"/>
    <property type="molecule type" value="Genomic_DNA"/>
</dbReference>
<name>A0AAW0N0I7_9GOBI</name>
<sequence>MKETEKRSEDIKKEKVDFERRLLKPLRENRLDLHKCEKVLQYIQDMSKDFYQDFNEENCDINLDEIRANNIKTQHALSSYKIKKKEHKLTALEVTIRYAEEERLKAEILNDHLQRQIADYMAPDTTEYMLMKEKHRKLQQSILTWERKAGVAETALKTYGKSWAKQRATLTPVNSAETRARSGGHQIYVKLPDIAEHREISLNQMEKCSLKTQSMLFMEKKLQQQLRQRKDLGKADYEDFYQDFNEENCDINLDEIRANNIKTQHALSSYKDKLQRATSDLTNLHKEIKKKEHKLTALEVTIRYAEEERLKAEILNDHLQRQIADYMAPDTTEYMLMKEKHRKLQQSILIWERKAGVAETALKTYGKSWAKQRATLTPVNSAETRARSGGHQIYVKLPDIAEHREISVNTHVNL</sequence>
<evidence type="ECO:0000256" key="1">
    <source>
        <dbReference type="SAM" id="Coils"/>
    </source>
</evidence>
<proteinExistence type="predicted"/>
<evidence type="ECO:0008006" key="4">
    <source>
        <dbReference type="Google" id="ProtNLM"/>
    </source>
</evidence>
<organism evidence="2 3">
    <name type="scientific">Mugilogobius chulae</name>
    <name type="common">yellowstripe goby</name>
    <dbReference type="NCBI Taxonomy" id="88201"/>
    <lineage>
        <taxon>Eukaryota</taxon>
        <taxon>Metazoa</taxon>
        <taxon>Chordata</taxon>
        <taxon>Craniata</taxon>
        <taxon>Vertebrata</taxon>
        <taxon>Euteleostomi</taxon>
        <taxon>Actinopterygii</taxon>
        <taxon>Neopterygii</taxon>
        <taxon>Teleostei</taxon>
        <taxon>Neoteleostei</taxon>
        <taxon>Acanthomorphata</taxon>
        <taxon>Gobiaria</taxon>
        <taxon>Gobiiformes</taxon>
        <taxon>Gobioidei</taxon>
        <taxon>Gobiidae</taxon>
        <taxon>Gobionellinae</taxon>
        <taxon>Mugilogobius</taxon>
    </lineage>
</organism>
<keyword evidence="1" id="KW-0175">Coiled coil</keyword>
<feature type="coiled-coil region" evidence="1">
    <location>
        <begin position="82"/>
        <end position="116"/>
    </location>
</feature>